<dbReference type="eggNOG" id="ENOG50331E0">
    <property type="taxonomic scope" value="Bacteria"/>
</dbReference>
<dbReference type="AlphaFoldDB" id="G0J8G2"/>
<dbReference type="Proteomes" id="UP000001635">
    <property type="component" value="Chromosome"/>
</dbReference>
<name>G0J8G2_CYCMS</name>
<organism evidence="2 3">
    <name type="scientific">Cyclobacterium marinum (strain ATCC 25205 / DSM 745 / LMG 13164 / NCIMB 1802)</name>
    <name type="common">Flectobacillus marinus</name>
    <dbReference type="NCBI Taxonomy" id="880070"/>
    <lineage>
        <taxon>Bacteria</taxon>
        <taxon>Pseudomonadati</taxon>
        <taxon>Bacteroidota</taxon>
        <taxon>Cytophagia</taxon>
        <taxon>Cytophagales</taxon>
        <taxon>Cyclobacteriaceae</taxon>
        <taxon>Cyclobacterium</taxon>
    </lineage>
</organism>
<dbReference type="STRING" id="880070.Cycma_5078"/>
<reference evidence="3" key="1">
    <citation type="submission" date="2011-07" db="EMBL/GenBank/DDBJ databases">
        <title>The complete genome of Cyclobacterium marinum DSM 745.</title>
        <authorList>
            <person name="Lucas S."/>
            <person name="Han J."/>
            <person name="Lapidus A."/>
            <person name="Bruce D."/>
            <person name="Goodwin L."/>
            <person name="Pitluck S."/>
            <person name="Peters L."/>
            <person name="Kyrpides N."/>
            <person name="Mavromatis K."/>
            <person name="Ivanova N."/>
            <person name="Ovchinnikova G."/>
            <person name="Chertkov O."/>
            <person name="Detter J.C."/>
            <person name="Tapia R."/>
            <person name="Han C."/>
            <person name="Land M."/>
            <person name="Hauser L."/>
            <person name="Markowitz V."/>
            <person name="Cheng J.-F."/>
            <person name="Hugenholtz P."/>
            <person name="Woyke T."/>
            <person name="Wu D."/>
            <person name="Tindall B."/>
            <person name="Schuetze A."/>
            <person name="Brambilla E."/>
            <person name="Klenk H.-P."/>
            <person name="Eisen J.A."/>
        </authorList>
    </citation>
    <scope>NUCLEOTIDE SEQUENCE [LARGE SCALE GENOMIC DNA]</scope>
    <source>
        <strain evidence="3">ATCC 25205 / DSM 745 / LMG 13164 / NCIMB 1802</strain>
    </source>
</reference>
<feature type="chain" id="PRO_5003401720" evidence="1">
    <location>
        <begin position="21"/>
        <end position="191"/>
    </location>
</feature>
<dbReference type="OrthoDB" id="943438at2"/>
<sequence length="191" mass="22745">MVKLNCVVWFMCMFPLISNAQVKIEKESKVLSREVPFKSVSWVEEVFDQKKKLKWYFETSAESHSYEAKFHQKKKKYSVEFSKDGTLEDIEVIVHWRKLPVEVKQNISKYFSEQFLKTKIRKIQIQYTGSDENLKNWIVSKKSDAVEIKYEVEFYGKTSSEKKLWEGLFDKEGELLMKREIVLAPSNNLFF</sequence>
<dbReference type="HOGENOM" id="CLU_119899_1_0_10"/>
<feature type="signal peptide" evidence="1">
    <location>
        <begin position="1"/>
        <end position="20"/>
    </location>
</feature>
<dbReference type="RefSeq" id="WP_014023041.1">
    <property type="nucleotide sequence ID" value="NC_015914.1"/>
</dbReference>
<keyword evidence="3" id="KW-1185">Reference proteome</keyword>
<protein>
    <submittedName>
        <fullName evidence="2">Uncharacterized protein</fullName>
    </submittedName>
</protein>
<gene>
    <name evidence="2" type="ordered locus">Cycma_5078</name>
</gene>
<evidence type="ECO:0000256" key="1">
    <source>
        <dbReference type="SAM" id="SignalP"/>
    </source>
</evidence>
<proteinExistence type="predicted"/>
<keyword evidence="1" id="KW-0732">Signal</keyword>
<dbReference type="KEGG" id="cmr:Cycma_5078"/>
<evidence type="ECO:0000313" key="3">
    <source>
        <dbReference type="Proteomes" id="UP000001635"/>
    </source>
</evidence>
<accession>G0J8G2</accession>
<dbReference type="SUPFAM" id="SSF160574">
    <property type="entry name" value="BT0923-like"/>
    <property type="match status" value="1"/>
</dbReference>
<dbReference type="EMBL" id="CP002955">
    <property type="protein sequence ID" value="AEL28762.1"/>
    <property type="molecule type" value="Genomic_DNA"/>
</dbReference>
<evidence type="ECO:0000313" key="2">
    <source>
        <dbReference type="EMBL" id="AEL28762.1"/>
    </source>
</evidence>